<dbReference type="Proteomes" id="UP001500962">
    <property type="component" value="Unassembled WGS sequence"/>
</dbReference>
<sequence>MPFRECWRTGDEIASKIDNSDEYHKDGDTEPRNEHGQQTRDGSGDEEIHHRTWHTPIRSGVFRSTKLLHRMGDSDHVLVHTYQYE</sequence>
<evidence type="ECO:0000313" key="2">
    <source>
        <dbReference type="EMBL" id="GAA0472100.1"/>
    </source>
</evidence>
<reference evidence="2" key="1">
    <citation type="journal article" date="2014" name="Int. J. Syst. Evol. Microbiol.">
        <title>Complete genome sequence of Corynebacterium casei LMG S-19264T (=DSM 44701T), isolated from a smear-ripened cheese.</title>
        <authorList>
            <consortium name="US DOE Joint Genome Institute (JGI-PGF)"/>
            <person name="Walter F."/>
            <person name="Albersmeier A."/>
            <person name="Kalinowski J."/>
            <person name="Ruckert C."/>
        </authorList>
    </citation>
    <scope>NUCLEOTIDE SEQUENCE</scope>
    <source>
        <strain evidence="2">JCM 12289</strain>
    </source>
</reference>
<dbReference type="EMBL" id="BAAADN010000055">
    <property type="protein sequence ID" value="GAA0472100.1"/>
    <property type="molecule type" value="Genomic_DNA"/>
</dbReference>
<feature type="compositionally biased region" description="Basic and acidic residues" evidence="1">
    <location>
        <begin position="1"/>
        <end position="50"/>
    </location>
</feature>
<accession>A0AAV3SLU9</accession>
<proteinExistence type="predicted"/>
<protein>
    <submittedName>
        <fullName evidence="2">Uncharacterized protein</fullName>
    </submittedName>
</protein>
<feature type="region of interest" description="Disordered" evidence="1">
    <location>
        <begin position="1"/>
        <end position="54"/>
    </location>
</feature>
<comment type="caution">
    <text evidence="2">The sequence shown here is derived from an EMBL/GenBank/DDBJ whole genome shotgun (WGS) entry which is preliminary data.</text>
</comment>
<evidence type="ECO:0000256" key="1">
    <source>
        <dbReference type="SAM" id="MobiDB-lite"/>
    </source>
</evidence>
<organism evidence="2 3">
    <name type="scientific">Halococcus dombrowskii</name>
    <dbReference type="NCBI Taxonomy" id="179637"/>
    <lineage>
        <taxon>Archaea</taxon>
        <taxon>Methanobacteriati</taxon>
        <taxon>Methanobacteriota</taxon>
        <taxon>Stenosarchaea group</taxon>
        <taxon>Halobacteria</taxon>
        <taxon>Halobacteriales</taxon>
        <taxon>Halococcaceae</taxon>
        <taxon>Halococcus</taxon>
    </lineage>
</organism>
<gene>
    <name evidence="2" type="ORF">GCM10008985_31090</name>
</gene>
<evidence type="ECO:0000313" key="3">
    <source>
        <dbReference type="Proteomes" id="UP001500962"/>
    </source>
</evidence>
<name>A0AAV3SLU9_HALDO</name>
<dbReference type="AlphaFoldDB" id="A0AAV3SLU9"/>
<reference evidence="2" key="2">
    <citation type="submission" date="2023-12" db="EMBL/GenBank/DDBJ databases">
        <authorList>
            <person name="Sun Q."/>
            <person name="Inoue M."/>
        </authorList>
    </citation>
    <scope>NUCLEOTIDE SEQUENCE</scope>
    <source>
        <strain evidence="2">JCM 12289</strain>
    </source>
</reference>